<reference evidence="2" key="1">
    <citation type="journal article" date="2013" name="Nat. Commun.">
        <title>Whole-genome sequencing of Oryza brachyantha reveals mechanisms underlying Oryza genome evolution.</title>
        <authorList>
            <person name="Chen J."/>
            <person name="Huang Q."/>
            <person name="Gao D."/>
            <person name="Wang J."/>
            <person name="Lang Y."/>
            <person name="Liu T."/>
            <person name="Li B."/>
            <person name="Bai Z."/>
            <person name="Luis Goicoechea J."/>
            <person name="Liang C."/>
            <person name="Chen C."/>
            <person name="Zhang W."/>
            <person name="Sun S."/>
            <person name="Liao Y."/>
            <person name="Zhang X."/>
            <person name="Yang L."/>
            <person name="Song C."/>
            <person name="Wang M."/>
            <person name="Shi J."/>
            <person name="Liu G."/>
            <person name="Liu J."/>
            <person name="Zhou H."/>
            <person name="Zhou W."/>
            <person name="Yu Q."/>
            <person name="An N."/>
            <person name="Chen Y."/>
            <person name="Cai Q."/>
            <person name="Wang B."/>
            <person name="Liu B."/>
            <person name="Min J."/>
            <person name="Huang Y."/>
            <person name="Wu H."/>
            <person name="Li Z."/>
            <person name="Zhang Y."/>
            <person name="Yin Y."/>
            <person name="Song W."/>
            <person name="Jiang J."/>
            <person name="Jackson S.A."/>
            <person name="Wing R.A."/>
            <person name="Wang J."/>
            <person name="Chen M."/>
        </authorList>
    </citation>
    <scope>NUCLEOTIDE SEQUENCE [LARGE SCALE GENOMIC DNA]</scope>
    <source>
        <strain evidence="2">cv. IRGC 101232</strain>
    </source>
</reference>
<sequence>MDRVKVLSRRIETWELRRGDHIYARRRKLGVIIYMHHGIYESHQKVIHFLSSADTMGSSSSLAFTVCASCRNGGGCASTMRGGGVVACCLECFLEGDDLRLFAYGVPWWFFNCTNAGVGQDNCSMEAEDPADEVLRRANHGLRHGGFGGGYHVALNNCFDFAYYCKTGCHYVSAVDVVRDVAHPLRPSPYSFQELRSTLRRWLF</sequence>
<dbReference type="InterPro" id="IPR007053">
    <property type="entry name" value="LRAT_dom"/>
</dbReference>
<evidence type="ECO:0000259" key="1">
    <source>
        <dbReference type="PROSITE" id="PS51934"/>
    </source>
</evidence>
<dbReference type="STRING" id="4533.J3NE46"/>
<proteinExistence type="predicted"/>
<dbReference type="eggNOG" id="ENOG502QSKS">
    <property type="taxonomic scope" value="Eukaryota"/>
</dbReference>
<dbReference type="PANTHER" id="PTHR46137">
    <property type="entry name" value="OS05G0310600 PROTEIN"/>
    <property type="match status" value="1"/>
</dbReference>
<dbReference type="HOGENOM" id="CLU_062156_1_0_1"/>
<dbReference type="Gramene" id="OB12G22540.1">
    <property type="protein sequence ID" value="OB12G22540.1"/>
    <property type="gene ID" value="OB12G22540"/>
</dbReference>
<dbReference type="PANTHER" id="PTHR46137:SF11">
    <property type="entry name" value="LRAT DOMAIN-CONTAINING PROTEIN"/>
    <property type="match status" value="1"/>
</dbReference>
<dbReference type="AlphaFoldDB" id="J3NE46"/>
<dbReference type="OMA" id="SSKIERW"/>
<dbReference type="PROSITE" id="PS51934">
    <property type="entry name" value="LRAT"/>
    <property type="match status" value="1"/>
</dbReference>
<protein>
    <recommendedName>
        <fullName evidence="1">LRAT domain-containing protein</fullName>
    </recommendedName>
</protein>
<keyword evidence="3" id="KW-1185">Reference proteome</keyword>
<evidence type="ECO:0000313" key="2">
    <source>
        <dbReference type="EnsemblPlants" id="OB12G22540.1"/>
    </source>
</evidence>
<name>J3NE46_ORYBR</name>
<dbReference type="EnsemblPlants" id="OB12G22540.1">
    <property type="protein sequence ID" value="OB12G22540.1"/>
    <property type="gene ID" value="OB12G22540"/>
</dbReference>
<dbReference type="Gene3D" id="3.90.1720.10">
    <property type="entry name" value="endopeptidase domain like (from Nostoc punctiforme)"/>
    <property type="match status" value="1"/>
</dbReference>
<dbReference type="Proteomes" id="UP000006038">
    <property type="component" value="Chromosome 12"/>
</dbReference>
<accession>J3NE46</accession>
<feature type="domain" description="LRAT" evidence="1">
    <location>
        <begin position="26"/>
        <end position="174"/>
    </location>
</feature>
<organism evidence="2">
    <name type="scientific">Oryza brachyantha</name>
    <name type="common">malo sina</name>
    <dbReference type="NCBI Taxonomy" id="4533"/>
    <lineage>
        <taxon>Eukaryota</taxon>
        <taxon>Viridiplantae</taxon>
        <taxon>Streptophyta</taxon>
        <taxon>Embryophyta</taxon>
        <taxon>Tracheophyta</taxon>
        <taxon>Spermatophyta</taxon>
        <taxon>Magnoliopsida</taxon>
        <taxon>Liliopsida</taxon>
        <taxon>Poales</taxon>
        <taxon>Poaceae</taxon>
        <taxon>BOP clade</taxon>
        <taxon>Oryzoideae</taxon>
        <taxon>Oryzeae</taxon>
        <taxon>Oryzinae</taxon>
        <taxon>Oryza</taxon>
    </lineage>
</organism>
<reference evidence="2" key="2">
    <citation type="submission" date="2013-04" db="UniProtKB">
        <authorList>
            <consortium name="EnsemblPlants"/>
        </authorList>
    </citation>
    <scope>IDENTIFICATION</scope>
</reference>
<dbReference type="Pfam" id="PF04970">
    <property type="entry name" value="LRAT"/>
    <property type="match status" value="1"/>
</dbReference>
<evidence type="ECO:0000313" key="3">
    <source>
        <dbReference type="Proteomes" id="UP000006038"/>
    </source>
</evidence>